<dbReference type="EMBL" id="GBRH01277545">
    <property type="protein sequence ID" value="JAD20350.1"/>
    <property type="molecule type" value="Transcribed_RNA"/>
</dbReference>
<organism evidence="2">
    <name type="scientific">Arundo donax</name>
    <name type="common">Giant reed</name>
    <name type="synonym">Donax arundinaceus</name>
    <dbReference type="NCBI Taxonomy" id="35708"/>
    <lineage>
        <taxon>Eukaryota</taxon>
        <taxon>Viridiplantae</taxon>
        <taxon>Streptophyta</taxon>
        <taxon>Embryophyta</taxon>
        <taxon>Tracheophyta</taxon>
        <taxon>Spermatophyta</taxon>
        <taxon>Magnoliopsida</taxon>
        <taxon>Liliopsida</taxon>
        <taxon>Poales</taxon>
        <taxon>Poaceae</taxon>
        <taxon>PACMAD clade</taxon>
        <taxon>Arundinoideae</taxon>
        <taxon>Arundineae</taxon>
        <taxon>Arundo</taxon>
    </lineage>
</organism>
<feature type="compositionally biased region" description="Polar residues" evidence="1">
    <location>
        <begin position="13"/>
        <end position="28"/>
    </location>
</feature>
<protein>
    <submittedName>
        <fullName evidence="2">Uncharacterized protein</fullName>
    </submittedName>
</protein>
<evidence type="ECO:0000256" key="1">
    <source>
        <dbReference type="SAM" id="MobiDB-lite"/>
    </source>
</evidence>
<feature type="region of interest" description="Disordered" evidence="1">
    <location>
        <begin position="1"/>
        <end position="28"/>
    </location>
</feature>
<sequence length="28" mass="3321">MWQSWDYEPMESGYSSKKSVLSNFQSFA</sequence>
<evidence type="ECO:0000313" key="2">
    <source>
        <dbReference type="EMBL" id="JAD20350.1"/>
    </source>
</evidence>
<accession>A0A0A8Y4G8</accession>
<proteinExistence type="predicted"/>
<reference evidence="2" key="2">
    <citation type="journal article" date="2015" name="Data Brief">
        <title>Shoot transcriptome of the giant reed, Arundo donax.</title>
        <authorList>
            <person name="Barrero R.A."/>
            <person name="Guerrero F.D."/>
            <person name="Moolhuijzen P."/>
            <person name="Goolsby J.A."/>
            <person name="Tidwell J."/>
            <person name="Bellgard S.E."/>
            <person name="Bellgard M.I."/>
        </authorList>
    </citation>
    <scope>NUCLEOTIDE SEQUENCE</scope>
    <source>
        <tissue evidence="2">Shoot tissue taken approximately 20 cm above the soil surface</tissue>
    </source>
</reference>
<dbReference type="AlphaFoldDB" id="A0A0A8Y4G8"/>
<name>A0A0A8Y4G8_ARUDO</name>
<reference evidence="2" key="1">
    <citation type="submission" date="2014-09" db="EMBL/GenBank/DDBJ databases">
        <authorList>
            <person name="Magalhaes I.L.F."/>
            <person name="Oliveira U."/>
            <person name="Santos F.R."/>
            <person name="Vidigal T.H.D.A."/>
            <person name="Brescovit A.D."/>
            <person name="Santos A.J."/>
        </authorList>
    </citation>
    <scope>NUCLEOTIDE SEQUENCE</scope>
    <source>
        <tissue evidence="2">Shoot tissue taken approximately 20 cm above the soil surface</tissue>
    </source>
</reference>